<dbReference type="GO" id="GO:0003964">
    <property type="term" value="F:RNA-directed DNA polymerase activity"/>
    <property type="evidence" value="ECO:0007669"/>
    <property type="project" value="UniProtKB-KW"/>
</dbReference>
<reference evidence="2" key="2">
    <citation type="submission" date="2022-01" db="EMBL/GenBank/DDBJ databases">
        <authorList>
            <person name="Yamashiro T."/>
            <person name="Shiraishi A."/>
            <person name="Satake H."/>
            <person name="Nakayama K."/>
        </authorList>
    </citation>
    <scope>NUCLEOTIDE SEQUENCE</scope>
</reference>
<name>A0ABQ5I746_9ASTR</name>
<keyword evidence="2" id="KW-0808">Transferase</keyword>
<sequence length="358" mass="40191">MSKPCIRKWTLWVCSLEALTRLNSSTWATKWFKRLVAYAKCNRDSFESELGTMAGEDIDTLTMEQYLALTRENQASGVVKPKSKARYCPPSMTAKQLEDIHNFTQEGDEYLYTGLGGIIMDCCTCAILTTSNCHQKGSYSGDGTSSSSQTHSDHGLTIRKYGTMERQAGRLERVVAMIDWCFGLTSNKDCSLNEEVKQAEEVRFREFGRTTPFNGNNGGQFHVGQPGYYTKTDNRPPYGETISKHQKIAQNMSKKAPLGIVENVLVKINRFLFLSDFIIIDNTLSETIILGRPFLATIHAKIDVFTGKFSLGINEDRISFDAIRKDQDSANPSERIFMVNSGLISRPQIPSQIVINQN</sequence>
<dbReference type="Gene3D" id="2.40.70.10">
    <property type="entry name" value="Acid Proteases"/>
    <property type="match status" value="1"/>
</dbReference>
<dbReference type="Proteomes" id="UP001151760">
    <property type="component" value="Unassembled WGS sequence"/>
</dbReference>
<comment type="caution">
    <text evidence="2">The sequence shown here is derived from an EMBL/GenBank/DDBJ whole genome shotgun (WGS) entry which is preliminary data.</text>
</comment>
<gene>
    <name evidence="2" type="ORF">Tco_1091079</name>
</gene>
<evidence type="ECO:0000313" key="3">
    <source>
        <dbReference type="Proteomes" id="UP001151760"/>
    </source>
</evidence>
<feature type="region of interest" description="Disordered" evidence="1">
    <location>
        <begin position="138"/>
        <end position="157"/>
    </location>
</feature>
<dbReference type="EMBL" id="BQNB010020401">
    <property type="protein sequence ID" value="GJT95561.1"/>
    <property type="molecule type" value="Genomic_DNA"/>
</dbReference>
<accession>A0ABQ5I746</accession>
<feature type="compositionally biased region" description="Low complexity" evidence="1">
    <location>
        <begin position="138"/>
        <end position="150"/>
    </location>
</feature>
<keyword evidence="2" id="KW-0695">RNA-directed DNA polymerase</keyword>
<dbReference type="PANTHER" id="PTHR33067">
    <property type="entry name" value="RNA-DIRECTED DNA POLYMERASE-RELATED"/>
    <property type="match status" value="1"/>
</dbReference>
<evidence type="ECO:0000256" key="1">
    <source>
        <dbReference type="SAM" id="MobiDB-lite"/>
    </source>
</evidence>
<protein>
    <submittedName>
        <fullName evidence="2">Reverse transcriptase domain-containing protein</fullName>
    </submittedName>
</protein>
<keyword evidence="3" id="KW-1185">Reference proteome</keyword>
<organism evidence="2 3">
    <name type="scientific">Tanacetum coccineum</name>
    <dbReference type="NCBI Taxonomy" id="301880"/>
    <lineage>
        <taxon>Eukaryota</taxon>
        <taxon>Viridiplantae</taxon>
        <taxon>Streptophyta</taxon>
        <taxon>Embryophyta</taxon>
        <taxon>Tracheophyta</taxon>
        <taxon>Spermatophyta</taxon>
        <taxon>Magnoliopsida</taxon>
        <taxon>eudicotyledons</taxon>
        <taxon>Gunneridae</taxon>
        <taxon>Pentapetalae</taxon>
        <taxon>asterids</taxon>
        <taxon>campanulids</taxon>
        <taxon>Asterales</taxon>
        <taxon>Asteraceae</taxon>
        <taxon>Asteroideae</taxon>
        <taxon>Anthemideae</taxon>
        <taxon>Anthemidinae</taxon>
        <taxon>Tanacetum</taxon>
    </lineage>
</organism>
<evidence type="ECO:0000313" key="2">
    <source>
        <dbReference type="EMBL" id="GJT95561.1"/>
    </source>
</evidence>
<reference evidence="2" key="1">
    <citation type="journal article" date="2022" name="Int. J. Mol. Sci.">
        <title>Draft Genome of Tanacetum Coccineum: Genomic Comparison of Closely Related Tanacetum-Family Plants.</title>
        <authorList>
            <person name="Yamashiro T."/>
            <person name="Shiraishi A."/>
            <person name="Nakayama K."/>
            <person name="Satake H."/>
        </authorList>
    </citation>
    <scope>NUCLEOTIDE SEQUENCE</scope>
</reference>
<dbReference type="InterPro" id="IPR021109">
    <property type="entry name" value="Peptidase_aspartic_dom_sf"/>
</dbReference>
<dbReference type="PANTHER" id="PTHR33067:SF9">
    <property type="entry name" value="RNA-DIRECTED DNA POLYMERASE"/>
    <property type="match status" value="1"/>
</dbReference>
<keyword evidence="2" id="KW-0548">Nucleotidyltransferase</keyword>
<proteinExistence type="predicted"/>